<dbReference type="STRING" id="1121326.CLMAG_09400"/>
<dbReference type="Gene3D" id="1.10.1510.10">
    <property type="entry name" value="Uncharacterised protein YqeY/AIM41 PF09424, N-terminal domain"/>
    <property type="match status" value="1"/>
</dbReference>
<dbReference type="OrthoDB" id="9794041at2"/>
<dbReference type="InterPro" id="IPR019004">
    <property type="entry name" value="YqeY/Aim41"/>
</dbReference>
<dbReference type="Pfam" id="PF09424">
    <property type="entry name" value="YqeY"/>
    <property type="match status" value="1"/>
</dbReference>
<dbReference type="Proteomes" id="UP000076603">
    <property type="component" value="Unassembled WGS sequence"/>
</dbReference>
<gene>
    <name evidence="1" type="ORF">CLMAG_09400</name>
</gene>
<dbReference type="Gene3D" id="1.10.10.410">
    <property type="match status" value="1"/>
</dbReference>
<dbReference type="RefSeq" id="WP_066618481.1">
    <property type="nucleotide sequence ID" value="NZ_FQXL01000010.1"/>
</dbReference>
<dbReference type="PATRIC" id="fig|1121326.3.peg.897"/>
<organism evidence="1 2">
    <name type="scientific">Clostridium magnum DSM 2767</name>
    <dbReference type="NCBI Taxonomy" id="1121326"/>
    <lineage>
        <taxon>Bacteria</taxon>
        <taxon>Bacillati</taxon>
        <taxon>Bacillota</taxon>
        <taxon>Clostridia</taxon>
        <taxon>Eubacteriales</taxon>
        <taxon>Clostridiaceae</taxon>
        <taxon>Clostridium</taxon>
    </lineage>
</organism>
<comment type="caution">
    <text evidence="1">The sequence shown here is derived from an EMBL/GenBank/DDBJ whole genome shotgun (WGS) entry which is preliminary data.</text>
</comment>
<dbReference type="EMBL" id="LWAE01000001">
    <property type="protein sequence ID" value="KZL93887.1"/>
    <property type="molecule type" value="Genomic_DNA"/>
</dbReference>
<protein>
    <submittedName>
        <fullName evidence="1">Yqey-like protein</fullName>
    </submittedName>
</protein>
<dbReference type="PANTHER" id="PTHR28055">
    <property type="entry name" value="ALTERED INHERITANCE OF MITOCHONDRIA PROTEIN 41, MITOCHONDRIAL"/>
    <property type="match status" value="1"/>
</dbReference>
<dbReference type="InterPro" id="IPR042184">
    <property type="entry name" value="YqeY/Aim41_N"/>
</dbReference>
<keyword evidence="2" id="KW-1185">Reference proteome</keyword>
<dbReference type="InterPro" id="IPR003789">
    <property type="entry name" value="Asn/Gln_tRNA_amidoTrase-B-like"/>
</dbReference>
<dbReference type="SUPFAM" id="SSF89095">
    <property type="entry name" value="GatB/YqeY motif"/>
    <property type="match status" value="1"/>
</dbReference>
<dbReference type="AlphaFoldDB" id="A0A162UGS9"/>
<dbReference type="PANTHER" id="PTHR28055:SF1">
    <property type="entry name" value="ALTERED INHERITANCE OF MITOCHONDRIA PROTEIN 41, MITOCHONDRIAL"/>
    <property type="match status" value="1"/>
</dbReference>
<proteinExistence type="predicted"/>
<name>A0A162UGS9_9CLOT</name>
<evidence type="ECO:0000313" key="2">
    <source>
        <dbReference type="Proteomes" id="UP000076603"/>
    </source>
</evidence>
<reference evidence="1 2" key="1">
    <citation type="submission" date="2016-04" db="EMBL/GenBank/DDBJ databases">
        <title>Genome sequence of Clostridium magnum DSM 2767.</title>
        <authorList>
            <person name="Poehlein A."/>
            <person name="Uhlig R."/>
            <person name="Fischer R."/>
            <person name="Bahl H."/>
            <person name="Daniel R."/>
        </authorList>
    </citation>
    <scope>NUCLEOTIDE SEQUENCE [LARGE SCALE GENOMIC DNA]</scope>
    <source>
        <strain evidence="1 2">DSM 2767</strain>
    </source>
</reference>
<dbReference type="InterPro" id="IPR023168">
    <property type="entry name" value="GatB_Yqey_C_2"/>
</dbReference>
<evidence type="ECO:0000313" key="1">
    <source>
        <dbReference type="EMBL" id="KZL93887.1"/>
    </source>
</evidence>
<dbReference type="GO" id="GO:0016884">
    <property type="term" value="F:carbon-nitrogen ligase activity, with glutamine as amido-N-donor"/>
    <property type="evidence" value="ECO:0007669"/>
    <property type="project" value="InterPro"/>
</dbReference>
<sequence length="148" mass="16686">MSLKEVLQEDWKQALKAKDKFKTDTISMARAAILLVEKTDGEQLDDEQIFDVLAKEVKQRREAILEFEKGNRQDLIDKANAEIEILLGYLPQQLSEEEISGIVRQAVDEVGANSIGDMGKVMAIVVPRTKGRTDGRLVSQIVKQYLNK</sequence>
<accession>A0A162UGS9</accession>